<evidence type="ECO:0000313" key="8">
    <source>
        <dbReference type="Proteomes" id="UP000887574"/>
    </source>
</evidence>
<dbReference type="PROSITE" id="PS50157">
    <property type="entry name" value="ZINC_FINGER_C2H2_2"/>
    <property type="match status" value="2"/>
</dbReference>
<dbReference type="SUPFAM" id="SSF57667">
    <property type="entry name" value="beta-beta-alpha zinc fingers"/>
    <property type="match status" value="1"/>
</dbReference>
<dbReference type="GO" id="GO:0008270">
    <property type="term" value="F:zinc ion binding"/>
    <property type="evidence" value="ECO:0007669"/>
    <property type="project" value="UniProtKB-KW"/>
</dbReference>
<dbReference type="Gene3D" id="3.30.160.60">
    <property type="entry name" value="Classic Zinc Finger"/>
    <property type="match status" value="1"/>
</dbReference>
<keyword evidence="4" id="KW-0862">Zinc</keyword>
<evidence type="ECO:0000256" key="5">
    <source>
        <dbReference type="PROSITE-ProRule" id="PRU00042"/>
    </source>
</evidence>
<dbReference type="PANTHER" id="PTHR24379">
    <property type="entry name" value="KRAB AND ZINC FINGER DOMAIN-CONTAINING"/>
    <property type="match status" value="1"/>
</dbReference>
<keyword evidence="3 5" id="KW-0863">Zinc-finger</keyword>
<keyword evidence="1" id="KW-0479">Metal-binding</keyword>
<reference evidence="9" key="1">
    <citation type="submission" date="2022-11" db="UniProtKB">
        <authorList>
            <consortium name="WormBaseParasite"/>
        </authorList>
    </citation>
    <scope>IDENTIFICATION</scope>
</reference>
<dbReference type="Proteomes" id="UP000887574">
    <property type="component" value="Unplaced"/>
</dbReference>
<evidence type="ECO:0000256" key="6">
    <source>
        <dbReference type="SAM" id="MobiDB-lite"/>
    </source>
</evidence>
<keyword evidence="2" id="KW-0677">Repeat</keyword>
<feature type="region of interest" description="Disordered" evidence="6">
    <location>
        <begin position="280"/>
        <end position="311"/>
    </location>
</feature>
<sequence length="358" mass="41236">MWDCKIMSLELIPAGIVLDELQDTFFKTLSMKSPRTYNCPKCPKTFPWPRNVRKHVESMHSKRHKCPEANCDEAFDTQHDLRRHSSVEHPKFRTCEYCPYKHRKPAMVRRHREQFHGDNAVSCSVEGCGMIMPYRKIKSHVQEKHSDVLYPLKATTSTTPEVMLFESEETHCQCTREALRTKKRDWKIICLPGRGVRLQLQDAGDLDDHLNTQVHKSEYPFECGIVPKSFLKEASMPSICAMMDARSMLDLIEGYSSDEDTEQQAVLEVNQLACNRSCRQGNGSAQSRRRLDTDNGGAVQDKPEKKSGRNDGVCLPIISRDQLYAKWLHGDRPESKRIEYVKADRNILAVVEDFETEM</sequence>
<name>A0A915DYU8_9BILA</name>
<proteinExistence type="predicted"/>
<dbReference type="AlphaFoldDB" id="A0A915DYU8"/>
<evidence type="ECO:0000256" key="4">
    <source>
        <dbReference type="ARBA" id="ARBA00022833"/>
    </source>
</evidence>
<evidence type="ECO:0000259" key="7">
    <source>
        <dbReference type="PROSITE" id="PS50157"/>
    </source>
</evidence>
<dbReference type="InterPro" id="IPR013087">
    <property type="entry name" value="Znf_C2H2_type"/>
</dbReference>
<evidence type="ECO:0000256" key="2">
    <source>
        <dbReference type="ARBA" id="ARBA00022737"/>
    </source>
</evidence>
<protein>
    <submittedName>
        <fullName evidence="9">C2H2-type domain-containing protein</fullName>
    </submittedName>
</protein>
<evidence type="ECO:0000313" key="9">
    <source>
        <dbReference type="WBParaSite" id="jg2439"/>
    </source>
</evidence>
<feature type="domain" description="C2H2-type" evidence="7">
    <location>
        <begin position="37"/>
        <end position="65"/>
    </location>
</feature>
<feature type="domain" description="C2H2-type" evidence="7">
    <location>
        <begin position="64"/>
        <end position="94"/>
    </location>
</feature>
<evidence type="ECO:0000256" key="3">
    <source>
        <dbReference type="ARBA" id="ARBA00022771"/>
    </source>
</evidence>
<dbReference type="SMART" id="SM00355">
    <property type="entry name" value="ZnF_C2H2"/>
    <property type="match status" value="4"/>
</dbReference>
<evidence type="ECO:0000256" key="1">
    <source>
        <dbReference type="ARBA" id="ARBA00022723"/>
    </source>
</evidence>
<dbReference type="InterPro" id="IPR036236">
    <property type="entry name" value="Znf_C2H2_sf"/>
</dbReference>
<dbReference type="PANTHER" id="PTHR24379:SF121">
    <property type="entry name" value="C2H2-TYPE DOMAIN-CONTAINING PROTEIN"/>
    <property type="match status" value="1"/>
</dbReference>
<keyword evidence="8" id="KW-1185">Reference proteome</keyword>
<dbReference type="PROSITE" id="PS00028">
    <property type="entry name" value="ZINC_FINGER_C2H2_1"/>
    <property type="match status" value="2"/>
</dbReference>
<organism evidence="8 9">
    <name type="scientific">Ditylenchus dipsaci</name>
    <dbReference type="NCBI Taxonomy" id="166011"/>
    <lineage>
        <taxon>Eukaryota</taxon>
        <taxon>Metazoa</taxon>
        <taxon>Ecdysozoa</taxon>
        <taxon>Nematoda</taxon>
        <taxon>Chromadorea</taxon>
        <taxon>Rhabditida</taxon>
        <taxon>Tylenchina</taxon>
        <taxon>Tylenchomorpha</taxon>
        <taxon>Sphaerularioidea</taxon>
        <taxon>Anguinidae</taxon>
        <taxon>Anguininae</taxon>
        <taxon>Ditylenchus</taxon>
    </lineage>
</organism>
<dbReference type="WBParaSite" id="jg2439">
    <property type="protein sequence ID" value="jg2439"/>
    <property type="gene ID" value="jg2439"/>
</dbReference>
<accession>A0A915DYU8</accession>